<evidence type="ECO:0000259" key="11">
    <source>
        <dbReference type="Pfam" id="PF02782"/>
    </source>
</evidence>
<dbReference type="PROSITE" id="PS00933">
    <property type="entry name" value="FGGY_KINASES_1"/>
    <property type="match status" value="1"/>
</dbReference>
<keyword evidence="6 8" id="KW-0067">ATP-binding</keyword>
<dbReference type="CDD" id="cd07809">
    <property type="entry name" value="ASKHA_NBD_FGGY_BaXK-like"/>
    <property type="match status" value="1"/>
</dbReference>
<dbReference type="PIRSF" id="PIRSF000538">
    <property type="entry name" value="GlpK"/>
    <property type="match status" value="1"/>
</dbReference>
<accession>A0A1I1ICY0</accession>
<dbReference type="AlphaFoldDB" id="A0A1I1ICY0"/>
<evidence type="ECO:0000256" key="8">
    <source>
        <dbReference type="HAMAP-Rule" id="MF_02220"/>
    </source>
</evidence>
<evidence type="ECO:0000256" key="2">
    <source>
        <dbReference type="ARBA" id="ARBA00022629"/>
    </source>
</evidence>
<reference evidence="12 13" key="1">
    <citation type="submission" date="2016-10" db="EMBL/GenBank/DDBJ databases">
        <authorList>
            <person name="de Groot N.N."/>
        </authorList>
    </citation>
    <scope>NUCLEOTIDE SEQUENCE [LARGE SCALE GENOMIC DNA]</scope>
    <source>
        <strain evidence="12 13">DSM 19548</strain>
    </source>
</reference>
<dbReference type="Pfam" id="PF00370">
    <property type="entry name" value="FGGY_N"/>
    <property type="match status" value="1"/>
</dbReference>
<dbReference type="OrthoDB" id="9805576at2"/>
<feature type="site" description="Important for activity" evidence="8">
    <location>
        <position position="6"/>
    </location>
</feature>
<dbReference type="EMBL" id="FOLG01000004">
    <property type="protein sequence ID" value="SFC33975.1"/>
    <property type="molecule type" value="Genomic_DNA"/>
</dbReference>
<dbReference type="GO" id="GO:0042732">
    <property type="term" value="P:D-xylose metabolic process"/>
    <property type="evidence" value="ECO:0007669"/>
    <property type="project" value="UniProtKB-KW"/>
</dbReference>
<feature type="domain" description="Carbohydrate kinase FGGY N-terminal" evidence="10">
    <location>
        <begin position="1"/>
        <end position="250"/>
    </location>
</feature>
<feature type="binding site" evidence="8">
    <location>
        <begin position="79"/>
        <end position="80"/>
    </location>
    <ligand>
        <name>substrate</name>
    </ligand>
</feature>
<evidence type="ECO:0000256" key="9">
    <source>
        <dbReference type="RuleBase" id="RU364073"/>
    </source>
</evidence>
<keyword evidence="7 8" id="KW-0119">Carbohydrate metabolism</keyword>
<dbReference type="GO" id="GO:0004856">
    <property type="term" value="F:D-xylulokinase activity"/>
    <property type="evidence" value="ECO:0007669"/>
    <property type="project" value="UniProtKB-UniRule"/>
</dbReference>
<dbReference type="STRING" id="441112.SAMN04488094_10431"/>
<evidence type="ECO:0000256" key="7">
    <source>
        <dbReference type="ARBA" id="ARBA00023277"/>
    </source>
</evidence>
<dbReference type="InterPro" id="IPR018485">
    <property type="entry name" value="FGGY_C"/>
</dbReference>
<dbReference type="InterPro" id="IPR006000">
    <property type="entry name" value="Xylulokinase"/>
</dbReference>
<dbReference type="InterPro" id="IPR000577">
    <property type="entry name" value="Carb_kinase_FGGY"/>
</dbReference>
<sequence length="498" mass="51912">MFIGIDCGTQGTKAVVLDPEGKILGIGHAAHQIIEHARGTREQDPQWWIDAAIIAVRGALDAAGIPGDAVRAIGVSGQQHGLVPLDANGKVLRPAKLWNDTETAPQNEEMVRRMGGAAACEAKIGLVPLTGYTLSKVLWLKENAPEAYDQLACMMLPHDYLNFWLTGRRVAEYGDASGTAYFDIRKRAWSEDVLALIDDGTGKLASCLPELIAADDVVGTLTAEAAEALGLTTRCIVSAGGGDNMMGAIGTGNLTEGVVTLSIGTSAAAYTHSDTPVTDPQGRVAAFCSSDGAWLPLVCMMNATGVTTKVASVLGHDVTAIDRALAASPAGAEGLTVLPFLNGERTPDLPTATGTVLGLSMVNLTQDNLLRAVTEGVTFGMLAGLSLILSGRATSAIHLVGGGAKSPQWRQMIADATGATVLVPLSEEAGALGGALQAQWAWQKYDGHPMALSELAKTAVAVDASKTAEPRPSVRADYDEAFARYRKAVLDIHGVDVI</sequence>
<name>A0A1I1ICY0_9RHOB</name>
<dbReference type="InterPro" id="IPR050406">
    <property type="entry name" value="FGGY_Carb_Kinase"/>
</dbReference>
<dbReference type="EC" id="2.7.1.17" evidence="8 9"/>
<dbReference type="NCBIfam" id="TIGR01312">
    <property type="entry name" value="XylB"/>
    <property type="match status" value="1"/>
</dbReference>
<dbReference type="PANTHER" id="PTHR43095:SF5">
    <property type="entry name" value="XYLULOSE KINASE"/>
    <property type="match status" value="1"/>
</dbReference>
<organism evidence="12 13">
    <name type="scientific">Tropicimonas isoalkanivorans</name>
    <dbReference type="NCBI Taxonomy" id="441112"/>
    <lineage>
        <taxon>Bacteria</taxon>
        <taxon>Pseudomonadati</taxon>
        <taxon>Pseudomonadota</taxon>
        <taxon>Alphaproteobacteria</taxon>
        <taxon>Rhodobacterales</taxon>
        <taxon>Roseobacteraceae</taxon>
        <taxon>Tropicimonas</taxon>
    </lineage>
</organism>
<keyword evidence="3 8" id="KW-0808">Transferase</keyword>
<feature type="active site" description="Proton acceptor" evidence="8">
    <location>
        <position position="243"/>
    </location>
</feature>
<dbReference type="Gene3D" id="3.30.420.40">
    <property type="match status" value="2"/>
</dbReference>
<dbReference type="InterPro" id="IPR018483">
    <property type="entry name" value="Carb_kinase_FGGY_CS"/>
</dbReference>
<keyword evidence="13" id="KW-1185">Reference proteome</keyword>
<evidence type="ECO:0000256" key="5">
    <source>
        <dbReference type="ARBA" id="ARBA00022777"/>
    </source>
</evidence>
<proteinExistence type="inferred from homology"/>
<keyword evidence="5 8" id="KW-0418">Kinase</keyword>
<evidence type="ECO:0000256" key="4">
    <source>
        <dbReference type="ARBA" id="ARBA00022741"/>
    </source>
</evidence>
<dbReference type="GO" id="GO:0005998">
    <property type="term" value="P:xylulose catabolic process"/>
    <property type="evidence" value="ECO:0007669"/>
    <property type="project" value="UniProtKB-UniRule"/>
</dbReference>
<keyword evidence="2 8" id="KW-0859">Xylose metabolism</keyword>
<keyword evidence="4 8" id="KW-0547">Nucleotide-binding</keyword>
<dbReference type="RefSeq" id="WP_093360367.1">
    <property type="nucleotide sequence ID" value="NZ_FOLG01000004.1"/>
</dbReference>
<comment type="catalytic activity">
    <reaction evidence="8 9">
        <text>D-xylulose + ATP = D-xylulose 5-phosphate + ADP + H(+)</text>
        <dbReference type="Rhea" id="RHEA:10964"/>
        <dbReference type="ChEBI" id="CHEBI:15378"/>
        <dbReference type="ChEBI" id="CHEBI:17140"/>
        <dbReference type="ChEBI" id="CHEBI:30616"/>
        <dbReference type="ChEBI" id="CHEBI:57737"/>
        <dbReference type="ChEBI" id="CHEBI:456216"/>
        <dbReference type="EC" id="2.7.1.17"/>
    </reaction>
</comment>
<evidence type="ECO:0000256" key="3">
    <source>
        <dbReference type="ARBA" id="ARBA00022679"/>
    </source>
</evidence>
<protein>
    <recommendedName>
        <fullName evidence="8 9">Xylulose kinase</fullName>
        <shortName evidence="8 9">Xylulokinase</shortName>
        <ecNumber evidence="8 9">2.7.1.17</ecNumber>
    </recommendedName>
</protein>
<dbReference type="HAMAP" id="MF_02220">
    <property type="entry name" value="XylB"/>
    <property type="match status" value="1"/>
</dbReference>
<evidence type="ECO:0000259" key="10">
    <source>
        <dbReference type="Pfam" id="PF00370"/>
    </source>
</evidence>
<comment type="function">
    <text evidence="8">Catalyzes the phosphorylation of D-xylulose to D-xylulose 5-phosphate.</text>
</comment>
<gene>
    <name evidence="8 9" type="primary">xylB</name>
    <name evidence="12" type="ORF">SAMN04488094_10431</name>
</gene>
<dbReference type="Proteomes" id="UP000198728">
    <property type="component" value="Unassembled WGS sequence"/>
</dbReference>
<evidence type="ECO:0000256" key="6">
    <source>
        <dbReference type="ARBA" id="ARBA00022840"/>
    </source>
</evidence>
<dbReference type="GO" id="GO:0005524">
    <property type="term" value="F:ATP binding"/>
    <property type="evidence" value="ECO:0007669"/>
    <property type="project" value="UniProtKB-UniRule"/>
</dbReference>
<dbReference type="Pfam" id="PF02782">
    <property type="entry name" value="FGGY_C"/>
    <property type="match status" value="1"/>
</dbReference>
<feature type="domain" description="Carbohydrate kinase FGGY C-terminal" evidence="11">
    <location>
        <begin position="261"/>
        <end position="442"/>
    </location>
</feature>
<evidence type="ECO:0000256" key="1">
    <source>
        <dbReference type="ARBA" id="ARBA00009156"/>
    </source>
</evidence>
<evidence type="ECO:0000313" key="13">
    <source>
        <dbReference type="Proteomes" id="UP000198728"/>
    </source>
</evidence>
<dbReference type="InterPro" id="IPR018484">
    <property type="entry name" value="FGGY_N"/>
</dbReference>
<dbReference type="PANTHER" id="PTHR43095">
    <property type="entry name" value="SUGAR KINASE"/>
    <property type="match status" value="1"/>
</dbReference>
<dbReference type="InterPro" id="IPR043129">
    <property type="entry name" value="ATPase_NBD"/>
</dbReference>
<evidence type="ECO:0000313" key="12">
    <source>
        <dbReference type="EMBL" id="SFC33975.1"/>
    </source>
</evidence>
<comment type="similarity">
    <text evidence="1 8 9">Belongs to the FGGY kinase family.</text>
</comment>
<dbReference type="SUPFAM" id="SSF53067">
    <property type="entry name" value="Actin-like ATPase domain"/>
    <property type="match status" value="2"/>
</dbReference>